<evidence type="ECO:0000313" key="1">
    <source>
        <dbReference type="EMBL" id="OWY92860.1"/>
    </source>
</evidence>
<gene>
    <name evidence="1" type="ORF">PHMEG_00037961</name>
</gene>
<name>A0A225UIV5_9STRA</name>
<evidence type="ECO:0000313" key="2">
    <source>
        <dbReference type="Proteomes" id="UP000198211"/>
    </source>
</evidence>
<accession>A0A225UIV5</accession>
<dbReference type="AlphaFoldDB" id="A0A225UIV5"/>
<organism evidence="1 2">
    <name type="scientific">Phytophthora megakarya</name>
    <dbReference type="NCBI Taxonomy" id="4795"/>
    <lineage>
        <taxon>Eukaryota</taxon>
        <taxon>Sar</taxon>
        <taxon>Stramenopiles</taxon>
        <taxon>Oomycota</taxon>
        <taxon>Peronosporomycetes</taxon>
        <taxon>Peronosporales</taxon>
        <taxon>Peronosporaceae</taxon>
        <taxon>Phytophthora</taxon>
    </lineage>
</organism>
<proteinExistence type="predicted"/>
<dbReference type="OrthoDB" id="98411at2759"/>
<protein>
    <submittedName>
        <fullName evidence="1">Uncharacterized protein</fullName>
    </submittedName>
</protein>
<sequence length="117" mass="13224">MANDNDYNVTQLFTRTHLAAAFKSEYVGEADVEFREYLIKCWSAYRANTEKYLAPYVMLLQSSRCGKSRAIHRLAEWRLAQDVALDDGTVDIAALYICMDNVQGKTGYPSATVNLSE</sequence>
<keyword evidence="2" id="KW-1185">Reference proteome</keyword>
<reference evidence="2" key="1">
    <citation type="submission" date="2017-03" db="EMBL/GenBank/DDBJ databases">
        <title>Phytopthora megakarya and P. palmivora, two closely related causual agents of cacao black pod achieved similar genome size and gene model numbers by different mechanisms.</title>
        <authorList>
            <person name="Ali S."/>
            <person name="Shao J."/>
            <person name="Larry D.J."/>
            <person name="Kronmiller B."/>
            <person name="Shen D."/>
            <person name="Strem M.D."/>
            <person name="Melnick R.L."/>
            <person name="Guiltinan M.J."/>
            <person name="Tyler B.M."/>
            <person name="Meinhardt L.W."/>
            <person name="Bailey B.A."/>
        </authorList>
    </citation>
    <scope>NUCLEOTIDE SEQUENCE [LARGE SCALE GENOMIC DNA]</scope>
    <source>
        <strain evidence="2">zdho120</strain>
    </source>
</reference>
<comment type="caution">
    <text evidence="1">The sequence shown here is derived from an EMBL/GenBank/DDBJ whole genome shotgun (WGS) entry which is preliminary data.</text>
</comment>
<dbReference type="EMBL" id="NBNE01017170">
    <property type="protein sequence ID" value="OWY92860.1"/>
    <property type="molecule type" value="Genomic_DNA"/>
</dbReference>
<dbReference type="Proteomes" id="UP000198211">
    <property type="component" value="Unassembled WGS sequence"/>
</dbReference>